<keyword evidence="2" id="KW-0472">Membrane</keyword>
<protein>
    <submittedName>
        <fullName evidence="3">Uncharacterized protein</fullName>
    </submittedName>
</protein>
<reference evidence="3 4" key="1">
    <citation type="submission" date="2020-06" db="EMBL/GenBank/DDBJ databases">
        <title>Global-level population genomics: horizontal gene transfer, symbiosis and evolution in Rhizobia.</title>
        <authorList>
            <person name="Gai Y."/>
        </authorList>
    </citation>
    <scope>NUCLEOTIDE SEQUENCE [LARGE SCALE GENOMIC DNA]</scope>
    <source>
        <strain evidence="3 4">PLR6_1b</strain>
    </source>
</reference>
<sequence length="120" mass="12619">MNDNQNLDERRVVVESASEARQGPWGRPVFMVLIGGLALVMVAWTVAEFWGESIDQDPQATASTKPDPINAQPSGSGAFDDNPASGPARAPEAADRDPTVQGNGGGPTMITTPNGTEKTR</sequence>
<evidence type="ECO:0000313" key="3">
    <source>
        <dbReference type="EMBL" id="MBY3593659.1"/>
    </source>
</evidence>
<dbReference type="RefSeq" id="WP_064711945.1">
    <property type="nucleotide sequence ID" value="NZ_JABDWY010000014.1"/>
</dbReference>
<proteinExistence type="predicted"/>
<comment type="caution">
    <text evidence="3">The sequence shown here is derived from an EMBL/GenBank/DDBJ whole genome shotgun (WGS) entry which is preliminary data.</text>
</comment>
<feature type="region of interest" description="Disordered" evidence="1">
    <location>
        <begin position="56"/>
        <end position="120"/>
    </location>
</feature>
<feature type="compositionally biased region" description="Polar residues" evidence="1">
    <location>
        <begin position="109"/>
        <end position="120"/>
    </location>
</feature>
<gene>
    <name evidence="3" type="ORF">HJA87_27795</name>
</gene>
<evidence type="ECO:0000256" key="2">
    <source>
        <dbReference type="SAM" id="Phobius"/>
    </source>
</evidence>
<organism evidence="3 4">
    <name type="scientific">Rhizobium bangladeshense</name>
    <dbReference type="NCBI Taxonomy" id="1138189"/>
    <lineage>
        <taxon>Bacteria</taxon>
        <taxon>Pseudomonadati</taxon>
        <taxon>Pseudomonadota</taxon>
        <taxon>Alphaproteobacteria</taxon>
        <taxon>Hyphomicrobiales</taxon>
        <taxon>Rhizobiaceae</taxon>
        <taxon>Rhizobium/Agrobacterium group</taxon>
        <taxon>Rhizobium</taxon>
    </lineage>
</organism>
<evidence type="ECO:0000313" key="4">
    <source>
        <dbReference type="Proteomes" id="UP000720124"/>
    </source>
</evidence>
<name>A0ABS7LQK5_9HYPH</name>
<feature type="transmembrane region" description="Helical" evidence="2">
    <location>
        <begin position="29"/>
        <end position="47"/>
    </location>
</feature>
<keyword evidence="2" id="KW-0812">Transmembrane</keyword>
<keyword evidence="4" id="KW-1185">Reference proteome</keyword>
<keyword evidence="2" id="KW-1133">Transmembrane helix</keyword>
<evidence type="ECO:0000256" key="1">
    <source>
        <dbReference type="SAM" id="MobiDB-lite"/>
    </source>
</evidence>
<dbReference type="EMBL" id="JABTXI010000013">
    <property type="protein sequence ID" value="MBY3593659.1"/>
    <property type="molecule type" value="Genomic_DNA"/>
</dbReference>
<accession>A0ABS7LQK5</accession>
<dbReference type="Proteomes" id="UP000720124">
    <property type="component" value="Unassembled WGS sequence"/>
</dbReference>